<dbReference type="Pfam" id="PF06165">
    <property type="entry name" value="GH94_b-supersand"/>
    <property type="match status" value="2"/>
</dbReference>
<feature type="domain" description="Glycosyl hydrolase 94 supersandwich" evidence="5">
    <location>
        <begin position="1531"/>
        <end position="1798"/>
    </location>
</feature>
<evidence type="ECO:0000256" key="1">
    <source>
        <dbReference type="ARBA" id="ARBA00022676"/>
    </source>
</evidence>
<dbReference type="InterPro" id="IPR011013">
    <property type="entry name" value="Gal_mutarotase_sf_dom"/>
</dbReference>
<dbReference type="CDD" id="cd11756">
    <property type="entry name" value="GH94N_ChvB_NdvB_1_like"/>
    <property type="match status" value="1"/>
</dbReference>
<feature type="transmembrane region" description="Helical" evidence="4">
    <location>
        <begin position="910"/>
        <end position="931"/>
    </location>
</feature>
<dbReference type="InterPro" id="IPR008928">
    <property type="entry name" value="6-hairpin_glycosidase_sf"/>
</dbReference>
<dbReference type="Gene3D" id="1.50.10.140">
    <property type="match status" value="1"/>
</dbReference>
<protein>
    <submittedName>
        <fullName evidence="8">Cyclic beta-1,2-glucan synthase</fullName>
    </submittedName>
</protein>
<keyword evidence="1" id="KW-0328">Glycosyltransferase</keyword>
<dbReference type="Pfam" id="PF17167">
    <property type="entry name" value="Glyco_hydro_94"/>
    <property type="match status" value="1"/>
</dbReference>
<evidence type="ECO:0000313" key="9">
    <source>
        <dbReference type="Proteomes" id="UP000248311"/>
    </source>
</evidence>
<evidence type="ECO:0000259" key="6">
    <source>
        <dbReference type="Pfam" id="PF10091"/>
    </source>
</evidence>
<dbReference type="InterPro" id="IPR037018">
    <property type="entry name" value="GH65_N"/>
</dbReference>
<feature type="transmembrane region" description="Helical" evidence="4">
    <location>
        <begin position="809"/>
        <end position="831"/>
    </location>
</feature>
<dbReference type="SUPFAM" id="SSF74650">
    <property type="entry name" value="Galactose mutarotase-like"/>
    <property type="match status" value="2"/>
</dbReference>
<evidence type="ECO:0000259" key="7">
    <source>
        <dbReference type="Pfam" id="PF17167"/>
    </source>
</evidence>
<dbReference type="InterPro" id="IPR052047">
    <property type="entry name" value="GH94_Enzymes"/>
</dbReference>
<keyword evidence="4" id="KW-0812">Transmembrane</keyword>
<feature type="domain" description="Glycosyl hydrolase 94 catalytic" evidence="7">
    <location>
        <begin position="2315"/>
        <end position="2739"/>
    </location>
</feature>
<sequence length="2801" mass="309242">MNKAAPGDFLHEGISTTPIRVEFWTGDGLHDVGNDLAMGRIESLPAYRPIRFEQRLRANQDAVLANYISAMAASTKKEILSPAGEWLIDNHHIVEESFRHLRRDLAPKMYARLPILTIEGTTLPRVLALCWVYVATTNSELHEETLSELVHGFQTAETLTIAELWAVPALMRFVLLENLRRLSDRVERSRALRRDANALADSIAANGIDISKTLAAYEDKARFDAFSAQFLYRMRDGSAASDRALRWLEVQVRATGGDPGQVVASDEARQSSGNVTVGNIIRSLRTSDEIDWLDWFEGVSKVDEVLRRDPIYGRLEKQTRNSYRTAVERLSRRSGLTEIAVADLAIDATHGGPHVGALLVGGEQARLEQACGYNPTPREAFGRSYRRLGWLGAAGPQVLVTLLIAWSIAAIAGSQTQWQIVMFVLALLPASEAAAGLVHIFMTRFLRPQHIPALDFTDGVPDNQRTLVVVPCLLTGRDDIDVLVGTLELHHLSNQPGAISFALLSDWIDSDVEETDADRALLDYARARIEELSSKYAASGEHRFHLLHRRRTLNDRENVWMGWERKRGKLIELNRFLLGDPDTSLIAPDFPQASSVRYVLTLDADTRLPRGTVHALVGKMAHPVNRPVIDLATGAVVEGYAVMQPRVTPSLTTGQNASLFQRIFSTDRGLDPYVFTVSDLYQDLLGEGSYTGKAIYDVRTFEAAVGHRLPENLILSHDLVEGSLARTALVSDVQVVEDFPVSYLTDSARQHRWVRGDWQLLPIIFSADIPLNGVGRLKMIDNLRRSLVPPSWIAASVAGWLFLPDHAAIVWQLLLVATMMIWPIMAFNAGLLPSQPSVSSVRHLRTLAREGLGHLTAVTMRLCLLAHMAVVMVDAILRSSHRTWISGRNMLQWNPASAPASAQRVGLSRYAVAMASSVGIGAIAFGLVLVFNPQNIPVAAILCLLWVAAPAVAWRASQTLSTEDDLTVSTADAAELRRIARVTWRFFEEYVTADTNHLPPDNLQIDPELKLARRTSPTNIGLYLLSIVSARDFGWISLNDAIRRISLTLETVERMEKHKGHLYNWYDTTSLELLPPAYVSSVDSGNFAGHLITVSSALATWARNPLVHRISGLQGLNDTLGVLRDCLGQIPDDRAAIRPLRQRLDERIAGFEKRYTAALDDPALVGLRAINLTVIANDISMLASAYDTELGGSVGVEVAWWAGALVRTCNAINGEIEEPAAEMGPMAARLSALAEQARGIAFSMDFGFLMNPQKRLLSIGFRADTNELDQSCYDLLASEARLASFFAIAKGDIPKEHWFRLARPVTAIGSHGVLLSWSGSMFEYLMAPLVMRERSGSILNQSSAAAVAIQIDQGRRHSVPWGVSESAFNGRDSEMNYQYYAFGEPTLALKRSYSEDIVIAPYASILAAQVAPDKAMANLRRLKTLKAFGKYGYYDAIDFTRKRVPETSRHAIVYNVMAHHHGMSIVSIANVLMKGIHRDRFHSDPVIEAAELLLQEKSPREIVPITQAGKANDDARDLLVAPLGQTVVLDPASGQRALGLLSNGTYTKMITATGGGYSRIGRRAVTRWLPDPLFETDGAFVFLRDRALGAWWSTTTAPKQAASEVATTIISDHKVEFFKTAHGIDSHLQTIVATESNAEGYRLTLTNTGDAPRVLDATTYGEIVLTDDAADRAHPAFSKMFVETSIERNGTVVIARRNARMRGDTPLYLGHVLCGGSDAHTGQAETDRRAFVGRGRTLGTAAAMDRDRLEGHAGYTLDPIFSLRREINLQPGKPISVTFWTIVAETEDELRRALAHYCHAETFDHEQRLAWSRSQVQLRHLDTSLAEAEVFRKLAAHVIYPSSALATQDQSIRADLAPQSELWGLGLSGDRPFFVLRIDIETDLPILQTALRMQEYFIARGVGMDLVVINERDHSYVDDLQGAITLMVDTARSTGRGDRSRNETFTLRRDQMPPQMWRRVLAAARVVLHARNGKLGEQLTRIESELAASSFRPAPSVPTAPRRRVENDPQPFDRDSLLYPNGLGGFSEDGREYVVHLAQGERTPHPWINVIAREDFGFHVSAEGTSYTWAANSRDYQITPWSNDPVIDRPGEAIYICDRNTGAFATPFAAVSEDSRAIFETRHGLGYSIFRSRNGWLDVDAVQTLDRDHPAKITRLTLTNTSDRQLSLDVANYLEPILGNDRAKSATTIQSRLDAATGALVLTNPFSGDFQGRATVMASSLGFDWHTASRAAFFGPEPDLARPAAMAGVRPASTTRTDADPCGAIVSHLLLEPRSRAEIVFALIDTVEQDVAAIIADILSDGRAEITRVETEREWSAILDTLQVETPDRSFDLLVNTWLPYQNLGCRIRARSAFYQASGAFGFRDQLQDTGALILQDPSLARRQILNAAGRQFRDGDVQHWWLPKTGAGVRTTISDDVVWLAHMTARYLRMTGDGGILNESIAYLEGPEIPEGHSDKFFVPDQSSFSEPLYEHCVRALTLAIKRTGQHGLPLILGGDWNDGMNRVGEEGLGESVWLGFFLYDTLAQFEPLARARGDSAMADRFATHRDALRTALNDSGWDGAWFRRGFFDDGTPLGSDQSDECRIDSIAQSWAALSGAADGERASRAVDAALGHLADENAGILRLFSPPFASTHKEPGYIKAYPPGVRENGGQYTHAAIWLIYALARMGRGSDAYRMFSMLNPIHHSDSREAAETYRVEPYVIAADVYGAPDKLGRGGWTWYTGSAGWMYRAAVEGILGIALEDGTHLRITPALPDHWPSYTAQLRLNGASHRIEASRRGDTVTVKLDGRGPDTEGRFVLS</sequence>
<dbReference type="GO" id="GO:0005975">
    <property type="term" value="P:carbohydrate metabolic process"/>
    <property type="evidence" value="ECO:0007669"/>
    <property type="project" value="InterPro"/>
</dbReference>
<keyword evidence="4" id="KW-0472">Membrane</keyword>
<feature type="transmembrane region" description="Helical" evidence="4">
    <location>
        <begin position="938"/>
        <end position="956"/>
    </location>
</feature>
<feature type="domain" description="Glycosyl hydrolase 94 supersandwich" evidence="5">
    <location>
        <begin position="2031"/>
        <end position="2295"/>
    </location>
</feature>
<dbReference type="Gene3D" id="2.70.98.40">
    <property type="entry name" value="Glycoside hydrolase, family 65, N-terminal domain"/>
    <property type="match status" value="2"/>
</dbReference>
<evidence type="ECO:0000259" key="5">
    <source>
        <dbReference type="Pfam" id="PF06165"/>
    </source>
</evidence>
<evidence type="ECO:0000313" key="8">
    <source>
        <dbReference type="EMBL" id="PYE80840.1"/>
    </source>
</evidence>
<dbReference type="GO" id="GO:0016757">
    <property type="term" value="F:glycosyltransferase activity"/>
    <property type="evidence" value="ECO:0007669"/>
    <property type="project" value="UniProtKB-KW"/>
</dbReference>
<keyword evidence="2" id="KW-0808">Transferase</keyword>
<dbReference type="EMBL" id="QJTE01000010">
    <property type="protein sequence ID" value="PYE80840.1"/>
    <property type="molecule type" value="Genomic_DNA"/>
</dbReference>
<evidence type="ECO:0000256" key="4">
    <source>
        <dbReference type="SAM" id="Phobius"/>
    </source>
</evidence>
<dbReference type="InterPro" id="IPR037820">
    <property type="entry name" value="GH94N_NdvB"/>
</dbReference>
<dbReference type="Proteomes" id="UP000248311">
    <property type="component" value="Unassembled WGS sequence"/>
</dbReference>
<dbReference type="InterPro" id="IPR012341">
    <property type="entry name" value="6hp_glycosidase-like_sf"/>
</dbReference>
<comment type="caution">
    <text evidence="8">The sequence shown here is derived from an EMBL/GenBank/DDBJ whole genome shotgun (WGS) entry which is preliminary data.</text>
</comment>
<dbReference type="Pfam" id="PF10091">
    <property type="entry name" value="Glycoamylase"/>
    <property type="match status" value="1"/>
</dbReference>
<feature type="transmembrane region" description="Helical" evidence="4">
    <location>
        <begin position="388"/>
        <end position="412"/>
    </location>
</feature>
<dbReference type="OrthoDB" id="9769991at2"/>
<keyword evidence="9" id="KW-1185">Reference proteome</keyword>
<accession>A0A318SSI0</accession>
<name>A0A318SSI0_9RHOB</name>
<dbReference type="PANTHER" id="PTHR37469:SF2">
    <property type="entry name" value="CELLOBIONIC ACID PHOSPHORYLASE"/>
    <property type="match status" value="1"/>
</dbReference>
<feature type="region of interest" description="Disordered" evidence="3">
    <location>
        <begin position="1990"/>
        <end position="2019"/>
    </location>
</feature>
<dbReference type="SMART" id="SM01068">
    <property type="entry name" value="CBM_X"/>
    <property type="match status" value="2"/>
</dbReference>
<organism evidence="8 9">
    <name type="scientific">Pseudoroseicyclus aestuarii</name>
    <dbReference type="NCBI Taxonomy" id="1795041"/>
    <lineage>
        <taxon>Bacteria</taxon>
        <taxon>Pseudomonadati</taxon>
        <taxon>Pseudomonadota</taxon>
        <taxon>Alphaproteobacteria</taxon>
        <taxon>Rhodobacterales</taxon>
        <taxon>Paracoccaceae</taxon>
        <taxon>Pseudoroseicyclus</taxon>
    </lineage>
</organism>
<feature type="transmembrane region" description="Helical" evidence="4">
    <location>
        <begin position="852"/>
        <end position="877"/>
    </location>
</feature>
<dbReference type="InterPro" id="IPR019282">
    <property type="entry name" value="Glycoamylase-like_cons_dom"/>
</dbReference>
<dbReference type="InterPro" id="IPR037824">
    <property type="entry name" value="GH94N_2_NdvB"/>
</dbReference>
<dbReference type="GO" id="GO:0030246">
    <property type="term" value="F:carbohydrate binding"/>
    <property type="evidence" value="ECO:0007669"/>
    <property type="project" value="InterPro"/>
</dbReference>
<gene>
    <name evidence="8" type="ORF">DFP88_1103</name>
</gene>
<dbReference type="SUPFAM" id="SSF48208">
    <property type="entry name" value="Six-hairpin glycosidases"/>
    <property type="match status" value="1"/>
</dbReference>
<keyword evidence="4" id="KW-1133">Transmembrane helix</keyword>
<feature type="compositionally biased region" description="Basic and acidic residues" evidence="3">
    <location>
        <begin position="2003"/>
        <end position="2016"/>
    </location>
</feature>
<dbReference type="Gene3D" id="2.60.420.10">
    <property type="entry name" value="Maltose phosphorylase, domain 3"/>
    <property type="match status" value="1"/>
</dbReference>
<feature type="transmembrane region" description="Helical" evidence="4">
    <location>
        <begin position="418"/>
        <end position="441"/>
    </location>
</feature>
<dbReference type="RefSeq" id="WP_110815658.1">
    <property type="nucleotide sequence ID" value="NZ_QJTE01000010.1"/>
</dbReference>
<dbReference type="InterPro" id="IPR010383">
    <property type="entry name" value="Glyco_hydrolase_94_b-supersand"/>
</dbReference>
<proteinExistence type="predicted"/>
<dbReference type="InterPro" id="IPR033432">
    <property type="entry name" value="GH94_catalytic"/>
</dbReference>
<dbReference type="CDD" id="cd11753">
    <property type="entry name" value="GH94N_ChvB_NdvB_2_like"/>
    <property type="match status" value="1"/>
</dbReference>
<evidence type="ECO:0000256" key="3">
    <source>
        <dbReference type="SAM" id="MobiDB-lite"/>
    </source>
</evidence>
<evidence type="ECO:0000256" key="2">
    <source>
        <dbReference type="ARBA" id="ARBA00022679"/>
    </source>
</evidence>
<dbReference type="PANTHER" id="PTHR37469">
    <property type="entry name" value="CELLOBIONIC ACID PHOSPHORYLASE-RELATED"/>
    <property type="match status" value="1"/>
</dbReference>
<feature type="domain" description="Glycoamylase-like" evidence="6">
    <location>
        <begin position="1276"/>
        <end position="1483"/>
    </location>
</feature>
<dbReference type="Gene3D" id="1.50.10.10">
    <property type="match status" value="1"/>
</dbReference>
<reference evidence="8 9" key="1">
    <citation type="submission" date="2018-06" db="EMBL/GenBank/DDBJ databases">
        <title>Genomic Encyclopedia of Type Strains, Phase III (KMG-III): the genomes of soil and plant-associated and newly described type strains.</title>
        <authorList>
            <person name="Whitman W."/>
        </authorList>
    </citation>
    <scope>NUCLEOTIDE SEQUENCE [LARGE SCALE GENOMIC DNA]</scope>
    <source>
        <strain evidence="8 9">CECT 9025</strain>
    </source>
</reference>